<protein>
    <submittedName>
        <fullName evidence="2">Uncharacterized protein</fullName>
    </submittedName>
</protein>
<dbReference type="Proteomes" id="UP000268162">
    <property type="component" value="Unassembled WGS sequence"/>
</dbReference>
<evidence type="ECO:0000313" key="3">
    <source>
        <dbReference type="Proteomes" id="UP000268162"/>
    </source>
</evidence>
<gene>
    <name evidence="2" type="ORF">BJ085DRAFT_38322</name>
</gene>
<organism evidence="2 3">
    <name type="scientific">Dimargaris cristalligena</name>
    <dbReference type="NCBI Taxonomy" id="215637"/>
    <lineage>
        <taxon>Eukaryota</taxon>
        <taxon>Fungi</taxon>
        <taxon>Fungi incertae sedis</taxon>
        <taxon>Zoopagomycota</taxon>
        <taxon>Kickxellomycotina</taxon>
        <taxon>Dimargaritomycetes</taxon>
        <taxon>Dimargaritales</taxon>
        <taxon>Dimargaritaceae</taxon>
        <taxon>Dimargaris</taxon>
    </lineage>
</organism>
<feature type="compositionally biased region" description="Polar residues" evidence="1">
    <location>
        <begin position="97"/>
        <end position="132"/>
    </location>
</feature>
<name>A0A4Q0A2N8_9FUNG</name>
<feature type="compositionally biased region" description="Low complexity" evidence="1">
    <location>
        <begin position="78"/>
        <end position="94"/>
    </location>
</feature>
<accession>A0A4Q0A2N8</accession>
<feature type="region of interest" description="Disordered" evidence="1">
    <location>
        <begin position="41"/>
        <end position="173"/>
    </location>
</feature>
<dbReference type="AlphaFoldDB" id="A0A4Q0A2N8"/>
<keyword evidence="3" id="KW-1185">Reference proteome</keyword>
<evidence type="ECO:0000256" key="1">
    <source>
        <dbReference type="SAM" id="MobiDB-lite"/>
    </source>
</evidence>
<proteinExistence type="predicted"/>
<dbReference type="EMBL" id="ML002270">
    <property type="protein sequence ID" value="RKP39450.1"/>
    <property type="molecule type" value="Genomic_DNA"/>
</dbReference>
<evidence type="ECO:0000313" key="2">
    <source>
        <dbReference type="EMBL" id="RKP39450.1"/>
    </source>
</evidence>
<reference evidence="3" key="1">
    <citation type="journal article" date="2018" name="Nat. Microbiol.">
        <title>Leveraging single-cell genomics to expand the fungal tree of life.</title>
        <authorList>
            <person name="Ahrendt S.R."/>
            <person name="Quandt C.A."/>
            <person name="Ciobanu D."/>
            <person name="Clum A."/>
            <person name="Salamov A."/>
            <person name="Andreopoulos B."/>
            <person name="Cheng J.F."/>
            <person name="Woyke T."/>
            <person name="Pelin A."/>
            <person name="Henrissat B."/>
            <person name="Reynolds N.K."/>
            <person name="Benny G.L."/>
            <person name="Smith M.E."/>
            <person name="James T.Y."/>
            <person name="Grigoriev I.V."/>
        </authorList>
    </citation>
    <scope>NUCLEOTIDE SEQUENCE [LARGE SCALE GENOMIC DNA]</scope>
    <source>
        <strain evidence="3">RSA 468</strain>
    </source>
</reference>
<sequence length="173" mass="18710">MDETQNPRFQQLLTERNALKSQNEQLWKIIEKQRVIIQQLQKVSEKRPSSRTSKLLNGDLVSPVVSGKELPVTPGGQASPSEAAPSPSPSLTPAHRPSQNRSPGSSTQRSGSPASESPASNLPSRPSHSTPASVLRESSPLLQSTRASIASPPRIPARKRPSIRSPERQPPNP</sequence>
<dbReference type="STRING" id="215637.A0A4Q0A2N8"/>